<evidence type="ECO:0000259" key="10">
    <source>
        <dbReference type="PROSITE" id="PS50110"/>
    </source>
</evidence>
<dbReference type="PANTHER" id="PTHR48111:SF2">
    <property type="entry name" value="RESPONSE REGULATOR SAER"/>
    <property type="match status" value="1"/>
</dbReference>
<keyword evidence="2 8" id="KW-0597">Phosphoprotein</keyword>
<dbReference type="GO" id="GO:0005829">
    <property type="term" value="C:cytosol"/>
    <property type="evidence" value="ECO:0007669"/>
    <property type="project" value="TreeGrafter"/>
</dbReference>
<dbReference type="FunFam" id="3.40.50.2300:FF:000001">
    <property type="entry name" value="DNA-binding response regulator PhoB"/>
    <property type="match status" value="1"/>
</dbReference>
<comment type="function">
    <text evidence="7">May play the central regulatory role in sporulation. It may be an element of the effector pathway responsible for the activation of sporulation genes in response to nutritional stress. Spo0A may act in concert with spo0H (a sigma factor) to control the expression of some genes that are critical to the sporulation process.</text>
</comment>
<feature type="DNA-binding region" description="OmpR/PhoB-type" evidence="9">
    <location>
        <begin position="133"/>
        <end position="232"/>
    </location>
</feature>
<feature type="modified residue" description="4-aspartylphosphate" evidence="8">
    <location>
        <position position="55"/>
    </location>
</feature>
<accession>A0A6N3AGJ0</accession>
<reference evidence="12" key="1">
    <citation type="submission" date="2019-11" db="EMBL/GenBank/DDBJ databases">
        <authorList>
            <person name="Feng L."/>
        </authorList>
    </citation>
    <scope>NUCLEOTIDE SEQUENCE</scope>
    <source>
        <strain evidence="12">CTertiumLFYP3</strain>
    </source>
</reference>
<evidence type="ECO:0000259" key="11">
    <source>
        <dbReference type="PROSITE" id="PS51755"/>
    </source>
</evidence>
<evidence type="ECO:0000256" key="7">
    <source>
        <dbReference type="ARBA" id="ARBA00024867"/>
    </source>
</evidence>
<dbReference type="SMART" id="SM00448">
    <property type="entry name" value="REC"/>
    <property type="match status" value="1"/>
</dbReference>
<evidence type="ECO:0000256" key="4">
    <source>
        <dbReference type="ARBA" id="ARBA00023015"/>
    </source>
</evidence>
<dbReference type="InterPro" id="IPR011006">
    <property type="entry name" value="CheY-like_superfamily"/>
</dbReference>
<dbReference type="PANTHER" id="PTHR48111">
    <property type="entry name" value="REGULATOR OF RPOS"/>
    <property type="match status" value="1"/>
</dbReference>
<dbReference type="PROSITE" id="PS50110">
    <property type="entry name" value="RESPONSE_REGULATORY"/>
    <property type="match status" value="1"/>
</dbReference>
<dbReference type="GO" id="GO:0000976">
    <property type="term" value="F:transcription cis-regulatory region binding"/>
    <property type="evidence" value="ECO:0007669"/>
    <property type="project" value="TreeGrafter"/>
</dbReference>
<sequence length="232" mass="27019">MEDKKTILVVDDEKDIREIIEIYLINEGFNIVLACDGIEALEKLKTEDIDLIILDIMMPKLDGIRTCIKIREEKKMPIIMLSAKSEDADKILGLNIGADDYIIKPFNPLELVARVKSQLRRITSFSESKDISSEEIYIDGLRINKANREVYVDDKYVRLTPREFDILEMLATNRGRVLSTEQIYQKVWNEPFYNSDNTVAVHIRNIREKIEINPKEPRFIKLVWGVGYKIEK</sequence>
<gene>
    <name evidence="12" type="primary">phoP_2</name>
    <name evidence="12" type="ORF">CTLFYP3_00886</name>
</gene>
<evidence type="ECO:0000256" key="6">
    <source>
        <dbReference type="ARBA" id="ARBA00023163"/>
    </source>
</evidence>
<protein>
    <recommendedName>
        <fullName evidence="1">Stage 0 sporulation protein A homolog</fullName>
    </recommendedName>
</protein>
<dbReference type="Gene3D" id="1.10.10.10">
    <property type="entry name" value="Winged helix-like DNA-binding domain superfamily/Winged helix DNA-binding domain"/>
    <property type="match status" value="1"/>
</dbReference>
<evidence type="ECO:0000256" key="8">
    <source>
        <dbReference type="PROSITE-ProRule" id="PRU00169"/>
    </source>
</evidence>
<keyword evidence="3" id="KW-0902">Two-component regulatory system</keyword>
<dbReference type="GO" id="GO:0032993">
    <property type="term" value="C:protein-DNA complex"/>
    <property type="evidence" value="ECO:0007669"/>
    <property type="project" value="TreeGrafter"/>
</dbReference>
<dbReference type="Gene3D" id="6.10.250.690">
    <property type="match status" value="1"/>
</dbReference>
<keyword evidence="4" id="KW-0805">Transcription regulation</keyword>
<dbReference type="GO" id="GO:0000156">
    <property type="term" value="F:phosphorelay response regulator activity"/>
    <property type="evidence" value="ECO:0007669"/>
    <property type="project" value="TreeGrafter"/>
</dbReference>
<keyword evidence="6" id="KW-0804">Transcription</keyword>
<dbReference type="Pfam" id="PF00486">
    <property type="entry name" value="Trans_reg_C"/>
    <property type="match status" value="1"/>
</dbReference>
<dbReference type="AlphaFoldDB" id="A0A6N3AGJ0"/>
<evidence type="ECO:0000256" key="3">
    <source>
        <dbReference type="ARBA" id="ARBA00023012"/>
    </source>
</evidence>
<dbReference type="InterPro" id="IPR001867">
    <property type="entry name" value="OmpR/PhoB-type_DNA-bd"/>
</dbReference>
<evidence type="ECO:0000256" key="5">
    <source>
        <dbReference type="ARBA" id="ARBA00023125"/>
    </source>
</evidence>
<dbReference type="FunFam" id="1.10.10.10:FF:000018">
    <property type="entry name" value="DNA-binding response regulator ResD"/>
    <property type="match status" value="1"/>
</dbReference>
<feature type="domain" description="Response regulatory" evidence="10">
    <location>
        <begin position="6"/>
        <end position="119"/>
    </location>
</feature>
<evidence type="ECO:0000256" key="1">
    <source>
        <dbReference type="ARBA" id="ARBA00018672"/>
    </source>
</evidence>
<evidence type="ECO:0000313" key="12">
    <source>
        <dbReference type="EMBL" id="VYT87272.1"/>
    </source>
</evidence>
<proteinExistence type="predicted"/>
<name>A0A6N3AGJ0_9CLOT</name>
<dbReference type="EMBL" id="CACRTO010000008">
    <property type="protein sequence ID" value="VYT87272.1"/>
    <property type="molecule type" value="Genomic_DNA"/>
</dbReference>
<dbReference type="RefSeq" id="WP_156625372.1">
    <property type="nucleotide sequence ID" value="NZ_CACRTO010000008.1"/>
</dbReference>
<keyword evidence="5 9" id="KW-0238">DNA-binding</keyword>
<dbReference type="GO" id="GO:0006355">
    <property type="term" value="P:regulation of DNA-templated transcription"/>
    <property type="evidence" value="ECO:0007669"/>
    <property type="project" value="InterPro"/>
</dbReference>
<dbReference type="SMART" id="SM00862">
    <property type="entry name" value="Trans_reg_C"/>
    <property type="match status" value="1"/>
</dbReference>
<dbReference type="InterPro" id="IPR039420">
    <property type="entry name" value="WalR-like"/>
</dbReference>
<evidence type="ECO:0000256" key="2">
    <source>
        <dbReference type="ARBA" id="ARBA00022553"/>
    </source>
</evidence>
<dbReference type="CDD" id="cd00383">
    <property type="entry name" value="trans_reg_C"/>
    <property type="match status" value="1"/>
</dbReference>
<dbReference type="Gene3D" id="3.40.50.2300">
    <property type="match status" value="1"/>
</dbReference>
<dbReference type="InterPro" id="IPR036388">
    <property type="entry name" value="WH-like_DNA-bd_sf"/>
</dbReference>
<evidence type="ECO:0000256" key="9">
    <source>
        <dbReference type="PROSITE-ProRule" id="PRU01091"/>
    </source>
</evidence>
<dbReference type="SUPFAM" id="SSF52172">
    <property type="entry name" value="CheY-like"/>
    <property type="match status" value="1"/>
</dbReference>
<dbReference type="InterPro" id="IPR001789">
    <property type="entry name" value="Sig_transdc_resp-reg_receiver"/>
</dbReference>
<feature type="domain" description="OmpR/PhoB-type" evidence="11">
    <location>
        <begin position="133"/>
        <end position="232"/>
    </location>
</feature>
<dbReference type="CDD" id="cd17574">
    <property type="entry name" value="REC_OmpR"/>
    <property type="match status" value="1"/>
</dbReference>
<dbReference type="Pfam" id="PF00072">
    <property type="entry name" value="Response_reg"/>
    <property type="match status" value="1"/>
</dbReference>
<dbReference type="PROSITE" id="PS51755">
    <property type="entry name" value="OMPR_PHOB"/>
    <property type="match status" value="1"/>
</dbReference>
<organism evidence="12">
    <name type="scientific">Clostridium tertium</name>
    <dbReference type="NCBI Taxonomy" id="1559"/>
    <lineage>
        <taxon>Bacteria</taxon>
        <taxon>Bacillati</taxon>
        <taxon>Bacillota</taxon>
        <taxon>Clostridia</taxon>
        <taxon>Eubacteriales</taxon>
        <taxon>Clostridiaceae</taxon>
        <taxon>Clostridium</taxon>
    </lineage>
</organism>